<proteinExistence type="predicted"/>
<dbReference type="EMBL" id="VFOR01000001">
    <property type="protein sequence ID" value="TQL63365.1"/>
    <property type="molecule type" value="Genomic_DNA"/>
</dbReference>
<accession>A0A542ZSN7</accession>
<organism evidence="2 3">
    <name type="scientific">Propioniferax innocua</name>
    <dbReference type="NCBI Taxonomy" id="1753"/>
    <lineage>
        <taxon>Bacteria</taxon>
        <taxon>Bacillati</taxon>
        <taxon>Actinomycetota</taxon>
        <taxon>Actinomycetes</taxon>
        <taxon>Propionibacteriales</taxon>
        <taxon>Propionibacteriaceae</taxon>
        <taxon>Propioniferax</taxon>
    </lineage>
</organism>
<name>A0A542ZSN7_9ACTN</name>
<gene>
    <name evidence="2" type="ORF">FB460_1173</name>
</gene>
<comment type="caution">
    <text evidence="2">The sequence shown here is derived from an EMBL/GenBank/DDBJ whole genome shotgun (WGS) entry which is preliminary data.</text>
</comment>
<keyword evidence="1" id="KW-1133">Transmembrane helix</keyword>
<reference evidence="2 3" key="1">
    <citation type="submission" date="2019-06" db="EMBL/GenBank/DDBJ databases">
        <title>Sequencing the genomes of 1000 actinobacteria strains.</title>
        <authorList>
            <person name="Klenk H.-P."/>
        </authorList>
    </citation>
    <scope>NUCLEOTIDE SEQUENCE [LARGE SCALE GENOMIC DNA]</scope>
    <source>
        <strain evidence="2 3">DSM 8251</strain>
    </source>
</reference>
<evidence type="ECO:0000313" key="2">
    <source>
        <dbReference type="EMBL" id="TQL63365.1"/>
    </source>
</evidence>
<evidence type="ECO:0000313" key="3">
    <source>
        <dbReference type="Proteomes" id="UP000316196"/>
    </source>
</evidence>
<feature type="transmembrane region" description="Helical" evidence="1">
    <location>
        <begin position="7"/>
        <end position="28"/>
    </location>
</feature>
<sequence>MARHRSIWAWVVPLALVSALILVGAIVLRARSQASAPQPTPVVRNDTKEAAAVAFLTAVSEGRASDALAMSATEQNGPFLTDEALRASLDQAPISDIGVEGVDGDVVRLKHRVGEEETVTSLAMEPKGEQWQVERAAAEVLVAPRPEMVPVMVDGVKAEAPGYEYRVLLFPGQHQMSTGSQWLEFPNGTFTVTDLSEPEPVDATVAVADETEAGVRRVVEERLRSCAQRNELAPEGCPWNYTAPDDQPIDPESVQTSLVGDPVQDFEGPTLNEHDALATGRVSFTLQITATITVEGNPQPFDQQMEVESGYTTDLLTEAPDFTWSE</sequence>
<protein>
    <submittedName>
        <fullName evidence="2">Uncharacterized protein</fullName>
    </submittedName>
</protein>
<keyword evidence="1" id="KW-0472">Membrane</keyword>
<keyword evidence="1" id="KW-0812">Transmembrane</keyword>
<keyword evidence="3" id="KW-1185">Reference proteome</keyword>
<dbReference type="Proteomes" id="UP000316196">
    <property type="component" value="Unassembled WGS sequence"/>
</dbReference>
<dbReference type="AlphaFoldDB" id="A0A542ZSN7"/>
<evidence type="ECO:0000256" key="1">
    <source>
        <dbReference type="SAM" id="Phobius"/>
    </source>
</evidence>